<keyword evidence="3" id="KW-1185">Reference proteome</keyword>
<evidence type="ECO:0000256" key="1">
    <source>
        <dbReference type="SAM" id="MobiDB-lite"/>
    </source>
</evidence>
<evidence type="ECO:0000313" key="2">
    <source>
        <dbReference type="EMBL" id="GGD36862.1"/>
    </source>
</evidence>
<dbReference type="RefSeq" id="WP_066764830.1">
    <property type="nucleotide sequence ID" value="NZ_BMIO01000002.1"/>
</dbReference>
<comment type="caution">
    <text evidence="2">The sequence shown here is derived from an EMBL/GenBank/DDBJ whole genome shotgun (WGS) entry which is preliminary data.</text>
</comment>
<feature type="region of interest" description="Disordered" evidence="1">
    <location>
        <begin position="28"/>
        <end position="81"/>
    </location>
</feature>
<protein>
    <submittedName>
        <fullName evidence="2">Uncharacterized protein</fullName>
    </submittedName>
</protein>
<organism evidence="2 3">
    <name type="scientific">Croceicoccus pelagius</name>
    <dbReference type="NCBI Taxonomy" id="1703341"/>
    <lineage>
        <taxon>Bacteria</taxon>
        <taxon>Pseudomonadati</taxon>
        <taxon>Pseudomonadota</taxon>
        <taxon>Alphaproteobacteria</taxon>
        <taxon>Sphingomonadales</taxon>
        <taxon>Erythrobacteraceae</taxon>
        <taxon>Croceicoccus</taxon>
    </lineage>
</organism>
<name>A0A917DI01_9SPHN</name>
<dbReference type="EMBL" id="BMIO01000002">
    <property type="protein sequence ID" value="GGD36862.1"/>
    <property type="molecule type" value="Genomic_DNA"/>
</dbReference>
<evidence type="ECO:0000313" key="3">
    <source>
        <dbReference type="Proteomes" id="UP000598997"/>
    </source>
</evidence>
<dbReference type="AlphaFoldDB" id="A0A917DI01"/>
<gene>
    <name evidence="2" type="ORF">GCM10010989_08730</name>
</gene>
<accession>A0A917DI01</accession>
<dbReference type="OrthoDB" id="7873635at2"/>
<sequence>MGLIKMAALGALGYAGYRYYTNRNGVPAAYDDEGPKATPSNEVTPVRDAGPDAMRDKPKTWSKTDETLDESFPASDPAATY</sequence>
<feature type="compositionally biased region" description="Basic and acidic residues" evidence="1">
    <location>
        <begin position="49"/>
        <end position="66"/>
    </location>
</feature>
<reference evidence="2 3" key="1">
    <citation type="journal article" date="2014" name="Int. J. Syst. Evol. Microbiol.">
        <title>Complete genome sequence of Corynebacterium casei LMG S-19264T (=DSM 44701T), isolated from a smear-ripened cheese.</title>
        <authorList>
            <consortium name="US DOE Joint Genome Institute (JGI-PGF)"/>
            <person name="Walter F."/>
            <person name="Albersmeier A."/>
            <person name="Kalinowski J."/>
            <person name="Ruckert C."/>
        </authorList>
    </citation>
    <scope>NUCLEOTIDE SEQUENCE [LARGE SCALE GENOMIC DNA]</scope>
    <source>
        <strain evidence="2 3">CGMCC 1.15358</strain>
    </source>
</reference>
<proteinExistence type="predicted"/>
<dbReference type="Proteomes" id="UP000598997">
    <property type="component" value="Unassembled WGS sequence"/>
</dbReference>